<feature type="compositionally biased region" description="Basic and acidic residues" evidence="3">
    <location>
        <begin position="1"/>
        <end position="12"/>
    </location>
</feature>
<reference evidence="4" key="1">
    <citation type="submission" date="2023-03" db="EMBL/GenBank/DDBJ databases">
        <authorList>
            <person name="Julca I."/>
        </authorList>
    </citation>
    <scope>NUCLEOTIDE SEQUENCE</scope>
</reference>
<dbReference type="SUPFAM" id="SSF47819">
    <property type="entry name" value="HRDC-like"/>
    <property type="match status" value="1"/>
</dbReference>
<dbReference type="AlphaFoldDB" id="A0AAV1BXA5"/>
<sequence length="197" mass="21433">MAERGGKDDSSAKSKMGRKVQIDFEDSLEPVSPKSNGKTDPPVIKGDRDKSGKGGKAAGGGKNLSTKALAHEFKVEEELPKKTKCLMDCEAADILQGIQEKMVVLSADPAIKLPTPFDRGLMYSKRRGISADIHAVQQILQPLKKYGLSQSVICVIGNLKVESADEVFALVPSLKDKKAKLREPLRHALDKLAKLER</sequence>
<feature type="region of interest" description="Disordered" evidence="3">
    <location>
        <begin position="1"/>
        <end position="63"/>
    </location>
</feature>
<dbReference type="InterPro" id="IPR010997">
    <property type="entry name" value="HRDC-like_sf"/>
</dbReference>
<evidence type="ECO:0000256" key="3">
    <source>
        <dbReference type="SAM" id="MobiDB-lite"/>
    </source>
</evidence>
<keyword evidence="2" id="KW-0539">Nucleus</keyword>
<proteinExistence type="predicted"/>
<dbReference type="PANTHER" id="PTHR21297">
    <property type="entry name" value="DNA-DIRECTED RNA POLYMERASE II"/>
    <property type="match status" value="1"/>
</dbReference>
<name>A0AAV1BXA5_OLDCO</name>
<dbReference type="Gene3D" id="1.20.1250.40">
    <property type="match status" value="1"/>
</dbReference>
<evidence type="ECO:0000313" key="4">
    <source>
        <dbReference type="EMBL" id="CAI9087084.1"/>
    </source>
</evidence>
<protein>
    <submittedName>
        <fullName evidence="4">OLC1v1021064C1</fullName>
    </submittedName>
</protein>
<dbReference type="GO" id="GO:0005634">
    <property type="term" value="C:nucleus"/>
    <property type="evidence" value="ECO:0007669"/>
    <property type="project" value="UniProtKB-SubCell"/>
</dbReference>
<dbReference type="GO" id="GO:0000166">
    <property type="term" value="F:nucleotide binding"/>
    <property type="evidence" value="ECO:0007669"/>
    <property type="project" value="InterPro"/>
</dbReference>
<dbReference type="EMBL" id="OX459118">
    <property type="protein sequence ID" value="CAI9087084.1"/>
    <property type="molecule type" value="Genomic_DNA"/>
</dbReference>
<dbReference type="InterPro" id="IPR005574">
    <property type="entry name" value="Rpb4/RPC9"/>
</dbReference>
<dbReference type="InterPro" id="IPR045222">
    <property type="entry name" value="Rpb4-like"/>
</dbReference>
<comment type="subcellular location">
    <subcellularLocation>
        <location evidence="1">Nucleus</location>
    </subcellularLocation>
</comment>
<dbReference type="GO" id="GO:0006352">
    <property type="term" value="P:DNA-templated transcription initiation"/>
    <property type="evidence" value="ECO:0007669"/>
    <property type="project" value="InterPro"/>
</dbReference>
<dbReference type="GO" id="GO:0030880">
    <property type="term" value="C:RNA polymerase complex"/>
    <property type="evidence" value="ECO:0007669"/>
    <property type="project" value="InterPro"/>
</dbReference>
<dbReference type="Proteomes" id="UP001161247">
    <property type="component" value="Chromosome 1"/>
</dbReference>
<keyword evidence="5" id="KW-1185">Reference proteome</keyword>
<evidence type="ECO:0000313" key="5">
    <source>
        <dbReference type="Proteomes" id="UP001161247"/>
    </source>
</evidence>
<evidence type="ECO:0000256" key="1">
    <source>
        <dbReference type="ARBA" id="ARBA00004123"/>
    </source>
</evidence>
<dbReference type="Pfam" id="PF03874">
    <property type="entry name" value="RNA_pol_Rpb4"/>
    <property type="match status" value="1"/>
</dbReference>
<evidence type="ECO:0000256" key="2">
    <source>
        <dbReference type="ARBA" id="ARBA00023242"/>
    </source>
</evidence>
<gene>
    <name evidence="4" type="ORF">OLC1_LOCUS5</name>
</gene>
<dbReference type="InterPro" id="IPR038324">
    <property type="entry name" value="Rpb4/RPC9_sf"/>
</dbReference>
<accession>A0AAV1BXA5</accession>
<organism evidence="4 5">
    <name type="scientific">Oldenlandia corymbosa var. corymbosa</name>
    <dbReference type="NCBI Taxonomy" id="529605"/>
    <lineage>
        <taxon>Eukaryota</taxon>
        <taxon>Viridiplantae</taxon>
        <taxon>Streptophyta</taxon>
        <taxon>Embryophyta</taxon>
        <taxon>Tracheophyta</taxon>
        <taxon>Spermatophyta</taxon>
        <taxon>Magnoliopsida</taxon>
        <taxon>eudicotyledons</taxon>
        <taxon>Gunneridae</taxon>
        <taxon>Pentapetalae</taxon>
        <taxon>asterids</taxon>
        <taxon>lamiids</taxon>
        <taxon>Gentianales</taxon>
        <taxon>Rubiaceae</taxon>
        <taxon>Rubioideae</taxon>
        <taxon>Spermacoceae</taxon>
        <taxon>Hedyotis-Oldenlandia complex</taxon>
        <taxon>Oldenlandia</taxon>
    </lineage>
</organism>